<dbReference type="PROSITE" id="PS51718">
    <property type="entry name" value="G_DYNAMIN_2"/>
    <property type="match status" value="1"/>
</dbReference>
<proteinExistence type="predicted"/>
<dbReference type="PANTHER" id="PTHR11566:SF66">
    <property type="entry name" value="INTERFERON-INDUCED GTP-BINDING PROTEIN MX"/>
    <property type="match status" value="1"/>
</dbReference>
<dbReference type="GO" id="GO:0005525">
    <property type="term" value="F:GTP binding"/>
    <property type="evidence" value="ECO:0007669"/>
    <property type="project" value="InterPro"/>
</dbReference>
<dbReference type="GO" id="GO:0000266">
    <property type="term" value="P:mitochondrial fission"/>
    <property type="evidence" value="ECO:0007669"/>
    <property type="project" value="TreeGrafter"/>
</dbReference>
<dbReference type="GO" id="GO:0005874">
    <property type="term" value="C:microtubule"/>
    <property type="evidence" value="ECO:0007669"/>
    <property type="project" value="TreeGrafter"/>
</dbReference>
<dbReference type="SMART" id="SM00053">
    <property type="entry name" value="DYNc"/>
    <property type="match status" value="1"/>
</dbReference>
<dbReference type="OrthoDB" id="415706at2759"/>
<dbReference type="GO" id="GO:0005739">
    <property type="term" value="C:mitochondrion"/>
    <property type="evidence" value="ECO:0007669"/>
    <property type="project" value="TreeGrafter"/>
</dbReference>
<dbReference type="PRINTS" id="PR00195">
    <property type="entry name" value="DYNAMIN"/>
</dbReference>
<sequence>MSHRKKSSKNADIEVTASLQDLQTDEERRILDTVAQVRKCGLESILSLPQLVVCGDQSAGKSSVLEALTEIPFPRNDNLCTRFATEIILRRAVNNSLTVKIIPDTQRPAHEQETIKSFEETITDFDELPEIMEMAMRAMGMKENRAANPSLGAFARDVLSIEIEGPTRPQLTLVDIPGLIANVTKGVTAADVKMVADITDHYISQPRTICLAVISATNDHANQPILTKVRRYDPEGSRTLGIITKPDRLPAGSGSEKAFISLAQNEDVFFKLGWHVLKNRAFEDGDNSLNERNSSESRFFRKSNFNQLPAECVGIATLRSRLSVLLFEHIKAELPKLRRDLQDALDDAQGQLSMMGNRRSTAADCKAYLMQLSLDVHEIAKAAVDGHYEGAYFHKTPGLVDFLTDDNPISNSRIRAVVQRCNTQFAEGFCKVAHKYHFTLGYDGMQPLDPNVAAYADLAAPPVEMSKKSALKWITTVLARTRGRELVGNYNPLLIGELFWEQSFKWKTIATDHIEEVASHCSQFLKTLIHEKCPMDVESRLWDSKINDVLRERRETAGQELLTIMEEINAYPINYNHYYTDTIRARRQTRHRTALAETVRDATKTTLVPQQFRPGVAQQETTSTVDIEKVQQKTFIANVTTQIVERHIIRGLEKIFSPVVVNAMTEAEAEAVASEPLSSKRQREFLEDRIRKLKDGHEIFRGVMGGR</sequence>
<dbReference type="SUPFAM" id="SSF52540">
    <property type="entry name" value="P-loop containing nucleoside triphosphate hydrolases"/>
    <property type="match status" value="1"/>
</dbReference>
<dbReference type="InterPro" id="IPR045063">
    <property type="entry name" value="Dynamin_N"/>
</dbReference>
<dbReference type="InterPro" id="IPR022812">
    <property type="entry name" value="Dynamin"/>
</dbReference>
<dbReference type="Gene3D" id="1.20.120.1240">
    <property type="entry name" value="Dynamin, middle domain"/>
    <property type="match status" value="1"/>
</dbReference>
<organism evidence="5 6">
    <name type="scientific">Mollisia scopiformis</name>
    <name type="common">Conifer needle endophyte fungus</name>
    <name type="synonym">Phialocephala scopiformis</name>
    <dbReference type="NCBI Taxonomy" id="149040"/>
    <lineage>
        <taxon>Eukaryota</taxon>
        <taxon>Fungi</taxon>
        <taxon>Dikarya</taxon>
        <taxon>Ascomycota</taxon>
        <taxon>Pezizomycotina</taxon>
        <taxon>Leotiomycetes</taxon>
        <taxon>Helotiales</taxon>
        <taxon>Mollisiaceae</taxon>
        <taxon>Mollisia</taxon>
    </lineage>
</organism>
<dbReference type="PROSITE" id="PS51388">
    <property type="entry name" value="GED"/>
    <property type="match status" value="1"/>
</dbReference>
<dbReference type="GO" id="GO:0006897">
    <property type="term" value="P:endocytosis"/>
    <property type="evidence" value="ECO:0007669"/>
    <property type="project" value="TreeGrafter"/>
</dbReference>
<dbReference type="Gene3D" id="3.40.50.300">
    <property type="entry name" value="P-loop containing nucleotide triphosphate hydrolases"/>
    <property type="match status" value="1"/>
</dbReference>
<feature type="domain" description="GED" evidence="3">
    <location>
        <begin position="617"/>
        <end position="707"/>
    </location>
</feature>
<dbReference type="AlphaFoldDB" id="A0A194X6X7"/>
<accession>A0A194X6X7</accession>
<feature type="domain" description="Dynamin-type G" evidence="4">
    <location>
        <begin position="45"/>
        <end position="335"/>
    </location>
</feature>
<evidence type="ECO:0000313" key="5">
    <source>
        <dbReference type="EMBL" id="KUJ15925.1"/>
    </source>
</evidence>
<reference evidence="5 6" key="1">
    <citation type="submission" date="2015-10" db="EMBL/GenBank/DDBJ databases">
        <title>Full genome of DAOMC 229536 Phialocephala scopiformis, a fungal endophyte of spruce producing the potent anti-insectan compound rugulosin.</title>
        <authorList>
            <consortium name="DOE Joint Genome Institute"/>
            <person name="Walker A.K."/>
            <person name="Frasz S.L."/>
            <person name="Seifert K.A."/>
            <person name="Miller J.D."/>
            <person name="Mondo S.J."/>
            <person name="Labutti K."/>
            <person name="Lipzen A."/>
            <person name="Dockter R."/>
            <person name="Kennedy M."/>
            <person name="Grigoriev I.V."/>
            <person name="Spatafora J.W."/>
        </authorList>
    </citation>
    <scope>NUCLEOTIDE SEQUENCE [LARGE SCALE GENOMIC DNA]</scope>
    <source>
        <strain evidence="5 6">CBS 120377</strain>
    </source>
</reference>
<keyword evidence="2" id="KW-0342">GTP-binding</keyword>
<dbReference type="InterPro" id="IPR001401">
    <property type="entry name" value="Dynamin_GTPase"/>
</dbReference>
<gene>
    <name evidence="5" type="ORF">LY89DRAFT_707989</name>
</gene>
<dbReference type="Pfam" id="PF00350">
    <property type="entry name" value="Dynamin_N"/>
    <property type="match status" value="1"/>
</dbReference>
<dbReference type="PANTHER" id="PTHR11566">
    <property type="entry name" value="DYNAMIN"/>
    <property type="match status" value="1"/>
</dbReference>
<dbReference type="InterPro" id="IPR000375">
    <property type="entry name" value="Dynamin_stalk"/>
</dbReference>
<evidence type="ECO:0000256" key="1">
    <source>
        <dbReference type="ARBA" id="ARBA00022741"/>
    </source>
</evidence>
<dbReference type="GO" id="GO:0016020">
    <property type="term" value="C:membrane"/>
    <property type="evidence" value="ECO:0007669"/>
    <property type="project" value="TreeGrafter"/>
</dbReference>
<dbReference type="STRING" id="149040.A0A194X6X7"/>
<dbReference type="InterPro" id="IPR020850">
    <property type="entry name" value="GED_dom"/>
</dbReference>
<protein>
    <submittedName>
        <fullName evidence="5">Dynamin family protein-like protein</fullName>
    </submittedName>
</protein>
<dbReference type="EMBL" id="KQ947417">
    <property type="protein sequence ID" value="KUJ15925.1"/>
    <property type="molecule type" value="Genomic_DNA"/>
</dbReference>
<dbReference type="KEGG" id="psco:LY89DRAFT_707989"/>
<dbReference type="RefSeq" id="XP_018070280.1">
    <property type="nucleotide sequence ID" value="XM_018217651.1"/>
</dbReference>
<evidence type="ECO:0000256" key="2">
    <source>
        <dbReference type="ARBA" id="ARBA00023134"/>
    </source>
</evidence>
<dbReference type="InParanoid" id="A0A194X6X7"/>
<dbReference type="GO" id="GO:0008017">
    <property type="term" value="F:microtubule binding"/>
    <property type="evidence" value="ECO:0007669"/>
    <property type="project" value="TreeGrafter"/>
</dbReference>
<dbReference type="InterPro" id="IPR030381">
    <property type="entry name" value="G_DYNAMIN_dom"/>
</dbReference>
<keyword evidence="6" id="KW-1185">Reference proteome</keyword>
<evidence type="ECO:0000259" key="3">
    <source>
        <dbReference type="PROSITE" id="PS51388"/>
    </source>
</evidence>
<evidence type="ECO:0000259" key="4">
    <source>
        <dbReference type="PROSITE" id="PS51718"/>
    </source>
</evidence>
<dbReference type="GeneID" id="28827377"/>
<dbReference type="GO" id="GO:0048312">
    <property type="term" value="P:intracellular distribution of mitochondria"/>
    <property type="evidence" value="ECO:0007669"/>
    <property type="project" value="TreeGrafter"/>
</dbReference>
<dbReference type="InterPro" id="IPR027417">
    <property type="entry name" value="P-loop_NTPase"/>
</dbReference>
<evidence type="ECO:0000313" key="6">
    <source>
        <dbReference type="Proteomes" id="UP000070700"/>
    </source>
</evidence>
<dbReference type="Proteomes" id="UP000070700">
    <property type="component" value="Unassembled WGS sequence"/>
</dbReference>
<dbReference type="FunFam" id="3.40.50.300:FF:001425">
    <property type="entry name" value="Dynamin GTPase, putative"/>
    <property type="match status" value="1"/>
</dbReference>
<dbReference type="Pfam" id="PF01031">
    <property type="entry name" value="Dynamin_M"/>
    <property type="match status" value="1"/>
</dbReference>
<dbReference type="GO" id="GO:0003924">
    <property type="term" value="F:GTPase activity"/>
    <property type="evidence" value="ECO:0007669"/>
    <property type="project" value="InterPro"/>
</dbReference>
<keyword evidence="1" id="KW-0547">Nucleotide-binding</keyword>
<name>A0A194X6X7_MOLSC</name>
<dbReference type="GO" id="GO:0016559">
    <property type="term" value="P:peroxisome fission"/>
    <property type="evidence" value="ECO:0007669"/>
    <property type="project" value="TreeGrafter"/>
</dbReference>
<dbReference type="CDD" id="cd08771">
    <property type="entry name" value="DLP_1"/>
    <property type="match status" value="1"/>
</dbReference>